<proteinExistence type="predicted"/>
<accession>A0A9P5VQN6</accession>
<dbReference type="Proteomes" id="UP000696485">
    <property type="component" value="Unassembled WGS sequence"/>
</dbReference>
<evidence type="ECO:0000313" key="3">
    <source>
        <dbReference type="Proteomes" id="UP000696485"/>
    </source>
</evidence>
<gene>
    <name evidence="2" type="ORF">BG006_005901</name>
</gene>
<protein>
    <submittedName>
        <fullName evidence="2">Uncharacterized protein</fullName>
    </submittedName>
</protein>
<evidence type="ECO:0000256" key="1">
    <source>
        <dbReference type="SAM" id="MobiDB-lite"/>
    </source>
</evidence>
<dbReference type="AlphaFoldDB" id="A0A9P5VQN6"/>
<sequence>MNMISEEAKPMDHPGEYRSAVPVLFHHAIDHIDIHSQNVNVLQEANEKGHVWADRCRRKKLQNAVYHVRIYITRRKKYALKIEQMKTDVVMCMERLPDYRGSLHAFERGMYDDTETVLDDLKFQHQLVSQVSTSHLDIIFQNLVEFKMYGRDLAQSTLNQDYSILVLGDQSGKSTLIEFLSAYADLTYVIQEDNVGDGIFSKTDKAKTTTIHTDLPSYFVLDKAGKQVDYGNLIGNDKDQEDYEDELNERRKYQLKRGNPTATVATFNINLSSRRDSVPHLLIDNDIISTRVIRNSSTKNTPRELLAMAKLNQPVTLQLMVMNRAEKMRIIDNILKAKFEEIIATQVKTLGVKGQARQVVLATISELKDRKNKHDQHRQDNERDRCQNDRGAMGWLKLAELKTRIYYPEKKHIETPDFTSYVIDYVDTMAHNVSVNQPKGGQGYNLWDVTFRRNRFQNGNFHVKICIQKKKFAALLAELSEKDHVFRDEILVCERELKKTEQEREKDVEYMKELLEELQLNRYLHGRVSMSRWDSKVFHELVAAKVFVHQDADSAANLERFYIERRAELEKLDSDNKKYVDPAPTNKSAITDDGAGTIQDK</sequence>
<reference evidence="2" key="1">
    <citation type="journal article" date="2020" name="Fungal Divers.">
        <title>Resolving the Mortierellaceae phylogeny through synthesis of multi-gene phylogenetics and phylogenomics.</title>
        <authorList>
            <person name="Vandepol N."/>
            <person name="Liber J."/>
            <person name="Desiro A."/>
            <person name="Na H."/>
            <person name="Kennedy M."/>
            <person name="Barry K."/>
            <person name="Grigoriev I.V."/>
            <person name="Miller A.N."/>
            <person name="O'Donnell K."/>
            <person name="Stajich J.E."/>
            <person name="Bonito G."/>
        </authorList>
    </citation>
    <scope>NUCLEOTIDE SEQUENCE</scope>
    <source>
        <strain evidence="2">NVP1</strain>
    </source>
</reference>
<dbReference type="EMBL" id="JAAAUY010000034">
    <property type="protein sequence ID" value="KAF9337180.1"/>
    <property type="molecule type" value="Genomic_DNA"/>
</dbReference>
<feature type="region of interest" description="Disordered" evidence="1">
    <location>
        <begin position="574"/>
        <end position="601"/>
    </location>
</feature>
<comment type="caution">
    <text evidence="2">The sequence shown here is derived from an EMBL/GenBank/DDBJ whole genome shotgun (WGS) entry which is preliminary data.</text>
</comment>
<organism evidence="2 3">
    <name type="scientific">Podila minutissima</name>
    <dbReference type="NCBI Taxonomy" id="64525"/>
    <lineage>
        <taxon>Eukaryota</taxon>
        <taxon>Fungi</taxon>
        <taxon>Fungi incertae sedis</taxon>
        <taxon>Mucoromycota</taxon>
        <taxon>Mortierellomycotina</taxon>
        <taxon>Mortierellomycetes</taxon>
        <taxon>Mortierellales</taxon>
        <taxon>Mortierellaceae</taxon>
        <taxon>Podila</taxon>
    </lineage>
</organism>
<name>A0A9P5VQN6_9FUNG</name>
<evidence type="ECO:0000313" key="2">
    <source>
        <dbReference type="EMBL" id="KAF9337180.1"/>
    </source>
</evidence>
<keyword evidence="3" id="KW-1185">Reference proteome</keyword>